<proteinExistence type="predicted"/>
<evidence type="ECO:0000313" key="1">
    <source>
        <dbReference type="EMBL" id="MPN44611.1"/>
    </source>
</evidence>
<organism evidence="1">
    <name type="scientific">bioreactor metagenome</name>
    <dbReference type="NCBI Taxonomy" id="1076179"/>
    <lineage>
        <taxon>unclassified sequences</taxon>
        <taxon>metagenomes</taxon>
        <taxon>ecological metagenomes</taxon>
    </lineage>
</organism>
<comment type="caution">
    <text evidence="1">The sequence shown here is derived from an EMBL/GenBank/DDBJ whole genome shotgun (WGS) entry which is preliminary data.</text>
</comment>
<reference evidence="1" key="1">
    <citation type="submission" date="2019-08" db="EMBL/GenBank/DDBJ databases">
        <authorList>
            <person name="Kucharzyk K."/>
            <person name="Murdoch R.W."/>
            <person name="Higgins S."/>
            <person name="Loffler F."/>
        </authorList>
    </citation>
    <scope>NUCLEOTIDE SEQUENCE</scope>
</reference>
<sequence length="72" mass="7987">MDGNMLIAIFSFAGTAFGTIGGILAANKLTNFRLQKLEEKVDKHNCLIERMVAVEVSTKSAHHRIDEIIEKT</sequence>
<accession>A0A645HZY4</accession>
<name>A0A645HZY4_9ZZZZ</name>
<dbReference type="EMBL" id="VSSQ01103857">
    <property type="protein sequence ID" value="MPN44611.1"/>
    <property type="molecule type" value="Genomic_DNA"/>
</dbReference>
<protein>
    <submittedName>
        <fullName evidence="1">Uncharacterized protein</fullName>
    </submittedName>
</protein>
<dbReference type="AlphaFoldDB" id="A0A645HZY4"/>
<gene>
    <name evidence="1" type="ORF">SDC9_192176</name>
</gene>